<accession>A0ABT5KKJ7</accession>
<reference evidence="2 3" key="1">
    <citation type="submission" date="2022-10" db="EMBL/GenBank/DDBJ databases">
        <title>Paucibacter sp. hw1 Genome sequencing.</title>
        <authorList>
            <person name="Park S."/>
        </authorList>
    </citation>
    <scope>NUCLEOTIDE SEQUENCE [LARGE SCALE GENOMIC DNA]</scope>
    <source>
        <strain evidence="3">hw1</strain>
    </source>
</reference>
<protein>
    <submittedName>
        <fullName evidence="2">DUF2721 domain-containing protein</fullName>
    </submittedName>
</protein>
<dbReference type="RefSeq" id="WP_273602470.1">
    <property type="nucleotide sequence ID" value="NZ_JAQQXT010000022.1"/>
</dbReference>
<keyword evidence="1" id="KW-1133">Transmembrane helix</keyword>
<evidence type="ECO:0000313" key="2">
    <source>
        <dbReference type="EMBL" id="MDC8774462.1"/>
    </source>
</evidence>
<dbReference type="Proteomes" id="UP001221189">
    <property type="component" value="Unassembled WGS sequence"/>
</dbReference>
<keyword evidence="1" id="KW-0812">Transmembrane</keyword>
<proteinExistence type="predicted"/>
<dbReference type="InterPro" id="IPR021279">
    <property type="entry name" value="DUF2721"/>
</dbReference>
<keyword evidence="3" id="KW-1185">Reference proteome</keyword>
<keyword evidence="1" id="KW-0472">Membrane</keyword>
<comment type="caution">
    <text evidence="2">The sequence shown here is derived from an EMBL/GenBank/DDBJ whole genome shotgun (WGS) entry which is preliminary data.</text>
</comment>
<name>A0ABT5KKJ7_9BURK</name>
<gene>
    <name evidence="2" type="ORF">PRZ03_23105</name>
</gene>
<dbReference type="Pfam" id="PF11026">
    <property type="entry name" value="DUF2721"/>
    <property type="match status" value="1"/>
</dbReference>
<sequence>MELACLERRRHLASWAINYCTSAALMVCTVIVTLFIEEFRAPNLVPR</sequence>
<feature type="transmembrane region" description="Helical" evidence="1">
    <location>
        <begin position="12"/>
        <end position="36"/>
    </location>
</feature>
<evidence type="ECO:0000256" key="1">
    <source>
        <dbReference type="SAM" id="Phobius"/>
    </source>
</evidence>
<evidence type="ECO:0000313" key="3">
    <source>
        <dbReference type="Proteomes" id="UP001221189"/>
    </source>
</evidence>
<dbReference type="EMBL" id="JAQQXT010000022">
    <property type="protein sequence ID" value="MDC8774462.1"/>
    <property type="molecule type" value="Genomic_DNA"/>
</dbReference>
<organism evidence="2 3">
    <name type="scientific">Roseateles albus</name>
    <dbReference type="NCBI Taxonomy" id="2987525"/>
    <lineage>
        <taxon>Bacteria</taxon>
        <taxon>Pseudomonadati</taxon>
        <taxon>Pseudomonadota</taxon>
        <taxon>Betaproteobacteria</taxon>
        <taxon>Burkholderiales</taxon>
        <taxon>Sphaerotilaceae</taxon>
        <taxon>Roseateles</taxon>
    </lineage>
</organism>